<dbReference type="Gene3D" id="1.20.120.790">
    <property type="entry name" value="Heat shock protein 90, C-terminal domain"/>
    <property type="match status" value="1"/>
</dbReference>
<dbReference type="InterPro" id="IPR020575">
    <property type="entry name" value="Hsp90_N"/>
</dbReference>
<accession>A0A4R3VE33</accession>
<dbReference type="InterPro" id="IPR020568">
    <property type="entry name" value="Ribosomal_Su5_D2-typ_SF"/>
</dbReference>
<protein>
    <recommendedName>
        <fullName evidence="9 10">Chaperone protein HtpG</fullName>
    </recommendedName>
    <alternativeName>
        <fullName evidence="10">Heat shock protein HtpG</fullName>
    </alternativeName>
    <alternativeName>
        <fullName evidence="10">High temperature protein G</fullName>
    </alternativeName>
</protein>
<dbReference type="InterPro" id="IPR019805">
    <property type="entry name" value="Heat_shock_protein_90_CS"/>
</dbReference>
<proteinExistence type="inferred from homology"/>
<dbReference type="InterPro" id="IPR003594">
    <property type="entry name" value="HATPase_dom"/>
</dbReference>
<dbReference type="Pfam" id="PF13589">
    <property type="entry name" value="HATPase_c_3"/>
    <property type="match status" value="1"/>
</dbReference>
<evidence type="ECO:0000313" key="13">
    <source>
        <dbReference type="EMBL" id="TCV01972.1"/>
    </source>
</evidence>
<dbReference type="Proteomes" id="UP000295110">
    <property type="component" value="Unassembled WGS sequence"/>
</dbReference>
<feature type="domain" description="Histidine kinase/HSP90-like ATPase" evidence="12">
    <location>
        <begin position="26"/>
        <end position="183"/>
    </location>
</feature>
<dbReference type="HAMAP" id="MF_00505">
    <property type="entry name" value="HSP90"/>
    <property type="match status" value="1"/>
</dbReference>
<keyword evidence="5 10" id="KW-0067">ATP-binding</keyword>
<dbReference type="FunFam" id="3.30.565.10:FF:000009">
    <property type="entry name" value="Molecular chaperone HtpG"/>
    <property type="match status" value="1"/>
</dbReference>
<dbReference type="FunFam" id="3.30.230.80:FF:000002">
    <property type="entry name" value="Molecular chaperone HtpG"/>
    <property type="match status" value="1"/>
</dbReference>
<dbReference type="PANTHER" id="PTHR11528">
    <property type="entry name" value="HEAT SHOCK PROTEIN 90 FAMILY MEMBER"/>
    <property type="match status" value="1"/>
</dbReference>
<dbReference type="Gene3D" id="3.30.565.10">
    <property type="entry name" value="Histidine kinase-like ATPase, C-terminal domain"/>
    <property type="match status" value="1"/>
</dbReference>
<feature type="binding site" evidence="11">
    <location>
        <position position="84"/>
    </location>
    <ligand>
        <name>ATP</name>
        <dbReference type="ChEBI" id="CHEBI:30616"/>
    </ligand>
</feature>
<dbReference type="EMBL" id="SMBU01000005">
    <property type="protein sequence ID" value="TCV01972.1"/>
    <property type="molecule type" value="Genomic_DNA"/>
</dbReference>
<evidence type="ECO:0000256" key="6">
    <source>
        <dbReference type="ARBA" id="ARBA00023016"/>
    </source>
</evidence>
<evidence type="ECO:0000256" key="11">
    <source>
        <dbReference type="PIRSR" id="PIRSR002583-1"/>
    </source>
</evidence>
<comment type="subunit">
    <text evidence="10">Homodimer.</text>
</comment>
<evidence type="ECO:0000256" key="3">
    <source>
        <dbReference type="ARBA" id="ARBA00022490"/>
    </source>
</evidence>
<dbReference type="SUPFAM" id="SSF54211">
    <property type="entry name" value="Ribosomal protein S5 domain 2-like"/>
    <property type="match status" value="1"/>
</dbReference>
<keyword evidence="3 10" id="KW-0963">Cytoplasm</keyword>
<comment type="function">
    <text evidence="8 10">Molecular chaperone. Has ATPase activity.</text>
</comment>
<comment type="caution">
    <text evidence="10">Lacks conserved residue(s) required for the propagation of feature annotation.</text>
</comment>
<feature type="binding site" evidence="11">
    <location>
        <position position="98"/>
    </location>
    <ligand>
        <name>ATP</name>
        <dbReference type="ChEBI" id="CHEBI:30616"/>
    </ligand>
</feature>
<keyword evidence="14" id="KW-1185">Reference proteome</keyword>
<dbReference type="AlphaFoldDB" id="A0A4R3VE33"/>
<dbReference type="InterPro" id="IPR037196">
    <property type="entry name" value="HSP90_C"/>
</dbReference>
<feature type="region of interest" description="C" evidence="10">
    <location>
        <begin position="558"/>
        <end position="626"/>
    </location>
</feature>
<feature type="binding site" evidence="11">
    <location>
        <position position="33"/>
    </location>
    <ligand>
        <name>ATP</name>
        <dbReference type="ChEBI" id="CHEBI:30616"/>
    </ligand>
</feature>
<reference evidence="13 14" key="1">
    <citation type="submission" date="2019-03" db="EMBL/GenBank/DDBJ databases">
        <title>Genomic Encyclopedia of Type Strains, Phase IV (KMG-IV): sequencing the most valuable type-strain genomes for metagenomic binning, comparative biology and taxonomic classification.</title>
        <authorList>
            <person name="Goeker M."/>
        </authorList>
    </citation>
    <scope>NUCLEOTIDE SEQUENCE [LARGE SCALE GENOMIC DNA]</scope>
    <source>
        <strain evidence="13 14">DSM 654</strain>
    </source>
</reference>
<feature type="binding site" evidence="11">
    <location>
        <position position="339"/>
    </location>
    <ligand>
        <name>ATP</name>
        <dbReference type="ChEBI" id="CHEBI:30616"/>
    </ligand>
</feature>
<name>A0A4R3VE33_ROSSA</name>
<evidence type="ECO:0000256" key="2">
    <source>
        <dbReference type="ARBA" id="ARBA00008239"/>
    </source>
</evidence>
<feature type="binding site" evidence="11">
    <location>
        <position position="37"/>
    </location>
    <ligand>
        <name>ATP</name>
        <dbReference type="ChEBI" id="CHEBI:30616"/>
    </ligand>
</feature>
<dbReference type="SMART" id="SM00387">
    <property type="entry name" value="HATPase_c"/>
    <property type="match status" value="1"/>
</dbReference>
<dbReference type="PROSITE" id="PS00298">
    <property type="entry name" value="HSP90"/>
    <property type="match status" value="1"/>
</dbReference>
<evidence type="ECO:0000256" key="10">
    <source>
        <dbReference type="HAMAP-Rule" id="MF_00505"/>
    </source>
</evidence>
<comment type="subcellular location">
    <subcellularLocation>
        <location evidence="1 10">Cytoplasm</location>
    </subcellularLocation>
</comment>
<dbReference type="Gene3D" id="3.40.50.11260">
    <property type="match status" value="1"/>
</dbReference>
<evidence type="ECO:0000256" key="5">
    <source>
        <dbReference type="ARBA" id="ARBA00022840"/>
    </source>
</evidence>
<dbReference type="InterPro" id="IPR001404">
    <property type="entry name" value="Hsp90_fam"/>
</dbReference>
<dbReference type="SUPFAM" id="SSF110942">
    <property type="entry name" value="HSP90 C-terminal domain"/>
    <property type="match status" value="1"/>
</dbReference>
<dbReference type="Gene3D" id="3.30.230.80">
    <property type="match status" value="1"/>
</dbReference>
<evidence type="ECO:0000256" key="7">
    <source>
        <dbReference type="ARBA" id="ARBA00023186"/>
    </source>
</evidence>
<evidence type="ECO:0000256" key="8">
    <source>
        <dbReference type="ARBA" id="ARBA00058590"/>
    </source>
</evidence>
<feature type="region of interest" description="A; substrate-binding" evidence="10">
    <location>
        <begin position="1"/>
        <end position="339"/>
    </location>
</feature>
<dbReference type="GO" id="GO:0005737">
    <property type="term" value="C:cytoplasm"/>
    <property type="evidence" value="ECO:0007669"/>
    <property type="project" value="UniProtKB-SubCell"/>
</dbReference>
<dbReference type="PIRSF" id="PIRSF002583">
    <property type="entry name" value="Hsp90"/>
    <property type="match status" value="1"/>
</dbReference>
<feature type="binding site" evidence="11">
    <location>
        <position position="173"/>
    </location>
    <ligand>
        <name>ATP</name>
        <dbReference type="ChEBI" id="CHEBI:30616"/>
    </ligand>
</feature>
<evidence type="ECO:0000256" key="4">
    <source>
        <dbReference type="ARBA" id="ARBA00022741"/>
    </source>
</evidence>
<evidence type="ECO:0000313" key="14">
    <source>
        <dbReference type="Proteomes" id="UP000295110"/>
    </source>
</evidence>
<dbReference type="GO" id="GO:0005524">
    <property type="term" value="F:ATP binding"/>
    <property type="evidence" value="ECO:0007669"/>
    <property type="project" value="UniProtKB-UniRule"/>
</dbReference>
<dbReference type="SUPFAM" id="SSF55874">
    <property type="entry name" value="ATPase domain of HSP90 chaperone/DNA topoisomerase II/histidine kinase"/>
    <property type="match status" value="1"/>
</dbReference>
<keyword evidence="7 10" id="KW-0143">Chaperone</keyword>
<dbReference type="OrthoDB" id="9802640at2"/>
<evidence type="ECO:0000256" key="1">
    <source>
        <dbReference type="ARBA" id="ARBA00004496"/>
    </source>
</evidence>
<dbReference type="GO" id="GO:0016887">
    <property type="term" value="F:ATP hydrolysis activity"/>
    <property type="evidence" value="ECO:0007669"/>
    <property type="project" value="InterPro"/>
</dbReference>
<dbReference type="GO" id="GO:0051082">
    <property type="term" value="F:unfolded protein binding"/>
    <property type="evidence" value="ECO:0007669"/>
    <property type="project" value="UniProtKB-UniRule"/>
</dbReference>
<dbReference type="GO" id="GO:0140662">
    <property type="term" value="F:ATP-dependent protein folding chaperone"/>
    <property type="evidence" value="ECO:0007669"/>
    <property type="project" value="InterPro"/>
</dbReference>
<keyword evidence="4 10" id="KW-0547">Nucleotide-binding</keyword>
<organism evidence="13 14">
    <name type="scientific">Roseateles saccharophilus</name>
    <name type="common">Pseudomonas saccharophila</name>
    <dbReference type="NCBI Taxonomy" id="304"/>
    <lineage>
        <taxon>Bacteria</taxon>
        <taxon>Pseudomonadati</taxon>
        <taxon>Pseudomonadota</taxon>
        <taxon>Betaproteobacteria</taxon>
        <taxon>Burkholderiales</taxon>
        <taxon>Sphaerotilaceae</taxon>
        <taxon>Roseateles</taxon>
    </lineage>
</organism>
<dbReference type="InterPro" id="IPR036890">
    <property type="entry name" value="HATPase_C_sf"/>
</dbReference>
<comment type="caution">
    <text evidence="13">The sequence shown here is derived from an EMBL/GenBank/DDBJ whole genome shotgun (WGS) entry which is preliminary data.</text>
</comment>
<dbReference type="RefSeq" id="WP_132570351.1">
    <property type="nucleotide sequence ID" value="NZ_CBCSGL010000032.1"/>
</dbReference>
<comment type="similarity">
    <text evidence="2 10">Belongs to the heat shock protein 90 family.</text>
</comment>
<dbReference type="Pfam" id="PF00183">
    <property type="entry name" value="HSP90"/>
    <property type="match status" value="1"/>
</dbReference>
<evidence type="ECO:0000259" key="12">
    <source>
        <dbReference type="SMART" id="SM00387"/>
    </source>
</evidence>
<feature type="binding site" evidence="11">
    <location>
        <begin position="121"/>
        <end position="126"/>
    </location>
    <ligand>
        <name>ATP</name>
        <dbReference type="ChEBI" id="CHEBI:30616"/>
    </ligand>
</feature>
<evidence type="ECO:0000256" key="9">
    <source>
        <dbReference type="ARBA" id="ARBA00070675"/>
    </source>
</evidence>
<dbReference type="PRINTS" id="PR00775">
    <property type="entry name" value="HEATSHOCK90"/>
</dbReference>
<keyword evidence="6 10" id="KW-0346">Stress response</keyword>
<feature type="binding site" evidence="11">
    <location>
        <begin position="99"/>
        <end position="100"/>
    </location>
    <ligand>
        <name>ATP</name>
        <dbReference type="ChEBI" id="CHEBI:30616"/>
    </ligand>
</feature>
<sequence>MTKQTHAFQAEVKQILHLVTHSLYSNKEIFLRELVSNASDACDKLRFEALDNAALFEDAPNLEVRISFDEAARTLTISDNGIGMSAEEAAAHLGTIAKSGTREFMARLEGDQKKDAQLIGQFGVGFYSGFIVADRITVETRRAGLAADQGVRWSSEGTGEYEIENINKPGRGTDVILHLREGEDEFLKTWRVKSTVAKYSDHISLPILMKKETWDAEAAKQVVTDEWEPVNKASALWSRSKSEITPEQYQEFYKQISHDSEAPLAYTHNRVEGRSEYTQLLYIPAKAPFDLWNRDKRGGVKLYVKRVFIMDDAEALMPVYLRFVKGVIDSADLPLNVSRELLQESRDVKAIREGSTKRVLGMLESLANSEDAAEKQKYADFWKDFGQVLKEGIGEDHANQERLAKLFRFASTQADANVSLADYVARMKEGQEAVYYITADSLAAAKHSPQLEIFRKKGIEVLLLVDRVDEWMLSHLYEFEGKPLQSVAKGSVDLGKLQDEAEKKKAEATSEAMKPLLDKLKESLKDRARDVRVTTRLVDSPACIVVEEGDVSGHLARLLKQAGQSAPESKPTLEINAEHALVKKLDGSAHFDDLAQVLFDQAVLAEGGHLEDPAAYVKRVNALLIG</sequence>
<gene>
    <name evidence="10" type="primary">htpG</name>
    <name evidence="13" type="ORF">EV671_10057</name>
</gene>
<dbReference type="CDD" id="cd16927">
    <property type="entry name" value="HATPase_Hsp90-like"/>
    <property type="match status" value="1"/>
</dbReference>
<feature type="binding site" evidence="11">
    <location>
        <position position="79"/>
    </location>
    <ligand>
        <name>ATP</name>
        <dbReference type="ChEBI" id="CHEBI:30616"/>
    </ligand>
</feature>
<dbReference type="NCBIfam" id="NF003555">
    <property type="entry name" value="PRK05218.1"/>
    <property type="match status" value="1"/>
</dbReference>